<organism evidence="1 2">
    <name type="scientific">Roseovarius nanhaiticus</name>
    <dbReference type="NCBI Taxonomy" id="573024"/>
    <lineage>
        <taxon>Bacteria</taxon>
        <taxon>Pseudomonadati</taxon>
        <taxon>Pseudomonadota</taxon>
        <taxon>Alphaproteobacteria</taxon>
        <taxon>Rhodobacterales</taxon>
        <taxon>Roseobacteraceae</taxon>
        <taxon>Roseovarius</taxon>
    </lineage>
</organism>
<protein>
    <recommendedName>
        <fullName evidence="3">DUF1127 domain-containing protein</fullName>
    </recommendedName>
</protein>
<reference evidence="1 2" key="1">
    <citation type="submission" date="2017-01" db="EMBL/GenBank/DDBJ databases">
        <authorList>
            <person name="Mah S.A."/>
            <person name="Swanson W.J."/>
            <person name="Moy G.W."/>
            <person name="Vacquier V.D."/>
        </authorList>
    </citation>
    <scope>NUCLEOTIDE SEQUENCE [LARGE SCALE GENOMIC DNA]</scope>
    <source>
        <strain evidence="1 2">DSM 29590</strain>
    </source>
</reference>
<dbReference type="AlphaFoldDB" id="A0A1N7GX35"/>
<name>A0A1N7GX35_9RHOB</name>
<sequence length="85" mass="9135">MASSLRSAHPTQHATDWANSAKTALVALGTGTFHAAIRAMRGVEERRVRQVLHSMNDRQLAAIGIDRAGIPAYAASITTAEQMHL</sequence>
<dbReference type="EMBL" id="FTNV01000002">
    <property type="protein sequence ID" value="SIS17163.1"/>
    <property type="molecule type" value="Genomic_DNA"/>
</dbReference>
<dbReference type="RefSeq" id="WP_076533865.1">
    <property type="nucleotide sequence ID" value="NZ_CANNEL010000006.1"/>
</dbReference>
<dbReference type="Proteomes" id="UP000186019">
    <property type="component" value="Unassembled WGS sequence"/>
</dbReference>
<dbReference type="OrthoDB" id="7728206at2"/>
<keyword evidence="2" id="KW-1185">Reference proteome</keyword>
<evidence type="ECO:0000313" key="2">
    <source>
        <dbReference type="Proteomes" id="UP000186019"/>
    </source>
</evidence>
<gene>
    <name evidence="1" type="ORF">SAMN05421666_2182</name>
</gene>
<accession>A0A1N7GX35</accession>
<evidence type="ECO:0008006" key="3">
    <source>
        <dbReference type="Google" id="ProtNLM"/>
    </source>
</evidence>
<evidence type="ECO:0000313" key="1">
    <source>
        <dbReference type="EMBL" id="SIS17163.1"/>
    </source>
</evidence>
<proteinExistence type="predicted"/>